<dbReference type="EMBL" id="LUUB01000061">
    <property type="protein sequence ID" value="OAF08576.1"/>
    <property type="molecule type" value="Genomic_DNA"/>
</dbReference>
<organism evidence="1 2">
    <name type="scientific">Bradyrhizobium centrolobii</name>
    <dbReference type="NCBI Taxonomy" id="1505087"/>
    <lineage>
        <taxon>Bacteria</taxon>
        <taxon>Pseudomonadati</taxon>
        <taxon>Pseudomonadota</taxon>
        <taxon>Alphaproteobacteria</taxon>
        <taxon>Hyphomicrobiales</taxon>
        <taxon>Nitrobacteraceae</taxon>
        <taxon>Bradyrhizobium</taxon>
    </lineage>
</organism>
<protein>
    <submittedName>
        <fullName evidence="1">Uncharacterized protein</fullName>
    </submittedName>
</protein>
<comment type="caution">
    <text evidence="1">The sequence shown here is derived from an EMBL/GenBank/DDBJ whole genome shotgun (WGS) entry which is preliminary data.</text>
</comment>
<gene>
    <name evidence="1" type="ORF">AYJ54_14270</name>
</gene>
<evidence type="ECO:0000313" key="2">
    <source>
        <dbReference type="Proteomes" id="UP000076959"/>
    </source>
</evidence>
<name>A0A176YQS8_9BRAD</name>
<dbReference type="AlphaFoldDB" id="A0A176YQS8"/>
<dbReference type="Proteomes" id="UP000076959">
    <property type="component" value="Unassembled WGS sequence"/>
</dbReference>
<accession>A0A176YQS8</accession>
<reference evidence="1 2" key="1">
    <citation type="submission" date="2016-03" db="EMBL/GenBank/DDBJ databases">
        <title>Draft Genome Sequence of the Strain BR 10245 (Bradyrhizobium sp.) isolated from nodules of Centrolobium paraense.</title>
        <authorList>
            <person name="Simoes-Araujo J.L.Sr."/>
            <person name="Barauna A.C."/>
            <person name="Silva K."/>
            <person name="Zilli J.E."/>
        </authorList>
    </citation>
    <scope>NUCLEOTIDE SEQUENCE [LARGE SCALE GENOMIC DNA]</scope>
    <source>
        <strain evidence="1 2">BR 10245</strain>
    </source>
</reference>
<proteinExistence type="predicted"/>
<evidence type="ECO:0000313" key="1">
    <source>
        <dbReference type="EMBL" id="OAF08576.1"/>
    </source>
</evidence>
<sequence>MTHLVSLRLRYNDALGPIKADARDCDSGMHVDVPRESPTGLPGATLEYDARDAVLKAETRSAFCRGDRDVFDAVAPIDESIKSQDRSVRQKKPRAVRAATFFDSAFYFGPGKGGAAEAAKIGRRQHTRRDSRQHVSVGRLDHEVDRLRDCLVEVGYQQCRIQVIEVALGSGFCS</sequence>
<keyword evidence="2" id="KW-1185">Reference proteome</keyword>